<keyword evidence="2" id="KW-0472">Membrane</keyword>
<feature type="region of interest" description="Disordered" evidence="1">
    <location>
        <begin position="345"/>
        <end position="375"/>
    </location>
</feature>
<accession>A0AAF0IL50</accession>
<dbReference type="EMBL" id="CP120631">
    <property type="protein sequence ID" value="WEW61615.1"/>
    <property type="molecule type" value="Genomic_DNA"/>
</dbReference>
<feature type="compositionally biased region" description="Polar residues" evidence="1">
    <location>
        <begin position="666"/>
        <end position="681"/>
    </location>
</feature>
<feature type="compositionally biased region" description="Low complexity" evidence="1">
    <location>
        <begin position="345"/>
        <end position="373"/>
    </location>
</feature>
<sequence length="728" mass="77634">MSFPKPPVDFEGHCSIIFNNTLYVYTPTTFQSLPLTRNATWKELPMGQPVEGATCVKGSVDGKPNNLGFYVVGGKSTSSDYLGLQRYSFADGKWESIFPATKDVQNRVDHASLYLNASASLLVYAGSQDGNTNPSTQSFLISVTPPFNVQSYNSYVPPAFRPMLLPWSEDKAVMIGGGPQNTKLFSFSAAEGWRDTGAELANALPEKSKVQCAIVSGADGSRILEIFDMSVSPNSVNRFALLMPGGAPAPPGRAVGTGPSVNLDSKPALKGQKRDIDLANYPPYNHTFAPTTIRNGFSLAQDANGLVVISGGNKQDPLAIFDQSTNSWLNATEFFVGTAKSVSLSSTPTPSSTSSSPTEVVSTPTATSSGLLSGDKDGSNRRTLTIIGTTLGVLLGVSALVIIILLVLWWKKHKNKSSGLGESKRRSSDDDFGFRDQGMEPLTRSVQPMARGPVPSADSWAIVTGQTDEHLSKPPFASLNSPASGSSIIGRSPLRNVEAHPSDSTIVPLTKSRAPVMESPVNDGQRLTDEGWSKYFQGDTHISGYGNGSLRSTFSSQETKSDYRDSLWPHSSAEIPALSIGIPRGSQPLGQVTSGSPNTAHNPALGTLVAQHGLKAKISSGDSISIASDDYFDEGADTPSSHISPDTREDSTMMAFGSSLREERVPSSTYSASSYQPNDSDSFVAAGQSDRPPTQWPREVHGSQFSGKRAPSTQLSSDISWLNLGKNR</sequence>
<proteinExistence type="predicted"/>
<dbReference type="InterPro" id="IPR015915">
    <property type="entry name" value="Kelch-typ_b-propeller"/>
</dbReference>
<dbReference type="Proteomes" id="UP001219355">
    <property type="component" value="Chromosome 5"/>
</dbReference>
<evidence type="ECO:0000313" key="4">
    <source>
        <dbReference type="Proteomes" id="UP001219355"/>
    </source>
</evidence>
<feature type="compositionally biased region" description="Basic and acidic residues" evidence="1">
    <location>
        <begin position="422"/>
        <end position="438"/>
    </location>
</feature>
<feature type="region of interest" description="Disordered" evidence="1">
    <location>
        <begin position="630"/>
        <end position="728"/>
    </location>
</feature>
<feature type="region of interest" description="Disordered" evidence="1">
    <location>
        <begin position="417"/>
        <end position="454"/>
    </location>
</feature>
<evidence type="ECO:0000313" key="3">
    <source>
        <dbReference type="EMBL" id="WEW61615.1"/>
    </source>
</evidence>
<protein>
    <recommendedName>
        <fullName evidence="5">Pre-mRNA splicing factor CLF1</fullName>
    </recommendedName>
</protein>
<dbReference type="AlphaFoldDB" id="A0AAF0IL50"/>
<keyword evidence="2" id="KW-0812">Transmembrane</keyword>
<feature type="transmembrane region" description="Helical" evidence="2">
    <location>
        <begin position="386"/>
        <end position="410"/>
    </location>
</feature>
<evidence type="ECO:0000256" key="1">
    <source>
        <dbReference type="SAM" id="MobiDB-lite"/>
    </source>
</evidence>
<evidence type="ECO:0000256" key="2">
    <source>
        <dbReference type="SAM" id="Phobius"/>
    </source>
</evidence>
<reference evidence="3" key="1">
    <citation type="submission" date="2023-03" db="EMBL/GenBank/DDBJ databases">
        <title>Emydomyces testavorans Genome Sequence.</title>
        <authorList>
            <person name="Hoyer L."/>
        </authorList>
    </citation>
    <scope>NUCLEOTIDE SEQUENCE</scope>
    <source>
        <strain evidence="3">16-2883</strain>
    </source>
</reference>
<dbReference type="InterPro" id="IPR011043">
    <property type="entry name" value="Gal_Oxase/kelch_b-propeller"/>
</dbReference>
<feature type="region of interest" description="Disordered" evidence="1">
    <location>
        <begin position="581"/>
        <end position="604"/>
    </location>
</feature>
<organism evidence="3 4">
    <name type="scientific">Emydomyces testavorans</name>
    <dbReference type="NCBI Taxonomy" id="2070801"/>
    <lineage>
        <taxon>Eukaryota</taxon>
        <taxon>Fungi</taxon>
        <taxon>Dikarya</taxon>
        <taxon>Ascomycota</taxon>
        <taxon>Pezizomycotina</taxon>
        <taxon>Eurotiomycetes</taxon>
        <taxon>Eurotiomycetidae</taxon>
        <taxon>Onygenales</taxon>
        <taxon>Nannizziopsiaceae</taxon>
        <taxon>Emydomyces</taxon>
    </lineage>
</organism>
<dbReference type="SUPFAM" id="SSF50965">
    <property type="entry name" value="Galactose oxidase, central domain"/>
    <property type="match status" value="1"/>
</dbReference>
<feature type="compositionally biased region" description="Polar residues" evidence="1">
    <location>
        <begin position="588"/>
        <end position="601"/>
    </location>
</feature>
<evidence type="ECO:0008006" key="5">
    <source>
        <dbReference type="Google" id="ProtNLM"/>
    </source>
</evidence>
<gene>
    <name evidence="3" type="ORF">PRK78_007106</name>
</gene>
<keyword evidence="2" id="KW-1133">Transmembrane helix</keyword>
<name>A0AAF0IL50_9EURO</name>
<dbReference type="Gene3D" id="2.120.10.80">
    <property type="entry name" value="Kelch-type beta propeller"/>
    <property type="match status" value="1"/>
</dbReference>
<feature type="compositionally biased region" description="Polar residues" evidence="1">
    <location>
        <begin position="703"/>
        <end position="720"/>
    </location>
</feature>
<keyword evidence="4" id="KW-1185">Reference proteome</keyword>